<reference evidence="2 3" key="1">
    <citation type="journal article" date="2019" name="Plant Biotechnol. J.">
        <title>The red bayberry genome and genetic basis of sex determination.</title>
        <authorList>
            <person name="Jia H.M."/>
            <person name="Jia H.J."/>
            <person name="Cai Q.L."/>
            <person name="Wang Y."/>
            <person name="Zhao H.B."/>
            <person name="Yang W.F."/>
            <person name="Wang G.Y."/>
            <person name="Li Y.H."/>
            <person name="Zhan D.L."/>
            <person name="Shen Y.T."/>
            <person name="Niu Q.F."/>
            <person name="Chang L."/>
            <person name="Qiu J."/>
            <person name="Zhao L."/>
            <person name="Xie H.B."/>
            <person name="Fu W.Y."/>
            <person name="Jin J."/>
            <person name="Li X.W."/>
            <person name="Jiao Y."/>
            <person name="Zhou C.C."/>
            <person name="Tu T."/>
            <person name="Chai C.Y."/>
            <person name="Gao J.L."/>
            <person name="Fan L.J."/>
            <person name="van de Weg E."/>
            <person name="Wang J.Y."/>
            <person name="Gao Z.S."/>
        </authorList>
    </citation>
    <scope>NUCLEOTIDE SEQUENCE [LARGE SCALE GENOMIC DNA]</scope>
    <source>
        <tissue evidence="2">Leaves</tissue>
    </source>
</reference>
<protein>
    <submittedName>
        <fullName evidence="2">Uncharacterized protein</fullName>
    </submittedName>
</protein>
<proteinExistence type="predicted"/>
<feature type="region of interest" description="Disordered" evidence="1">
    <location>
        <begin position="29"/>
        <end position="130"/>
    </location>
</feature>
<sequence>MDEWEGEELPDQWPHRIFDDSVDEERVFDADVDGEGIPANEDGEGDDAKGLDAVKMDRELSDFEESDDEDLELLGYTPHVDAEDVGGQSGASQLSHTQPSKSASSQPYLKTKKNSPHKKGEGGSQPSILM</sequence>
<dbReference type="EMBL" id="RXIC02000023">
    <property type="protein sequence ID" value="KAB1214944.1"/>
    <property type="molecule type" value="Genomic_DNA"/>
</dbReference>
<evidence type="ECO:0000313" key="2">
    <source>
        <dbReference type="EMBL" id="KAB1214944.1"/>
    </source>
</evidence>
<feature type="compositionally biased region" description="Acidic residues" evidence="1">
    <location>
        <begin position="1"/>
        <end position="10"/>
    </location>
</feature>
<organism evidence="2 3">
    <name type="scientific">Morella rubra</name>
    <name type="common">Chinese bayberry</name>
    <dbReference type="NCBI Taxonomy" id="262757"/>
    <lineage>
        <taxon>Eukaryota</taxon>
        <taxon>Viridiplantae</taxon>
        <taxon>Streptophyta</taxon>
        <taxon>Embryophyta</taxon>
        <taxon>Tracheophyta</taxon>
        <taxon>Spermatophyta</taxon>
        <taxon>Magnoliopsida</taxon>
        <taxon>eudicotyledons</taxon>
        <taxon>Gunneridae</taxon>
        <taxon>Pentapetalae</taxon>
        <taxon>rosids</taxon>
        <taxon>fabids</taxon>
        <taxon>Fagales</taxon>
        <taxon>Myricaceae</taxon>
        <taxon>Morella</taxon>
    </lineage>
</organism>
<evidence type="ECO:0000256" key="1">
    <source>
        <dbReference type="SAM" id="MobiDB-lite"/>
    </source>
</evidence>
<feature type="compositionally biased region" description="Basic and acidic residues" evidence="1">
    <location>
        <begin position="46"/>
        <end position="61"/>
    </location>
</feature>
<feature type="compositionally biased region" description="Acidic residues" evidence="1">
    <location>
        <begin position="62"/>
        <end position="72"/>
    </location>
</feature>
<comment type="caution">
    <text evidence="2">The sequence shown here is derived from an EMBL/GenBank/DDBJ whole genome shotgun (WGS) entry which is preliminary data.</text>
</comment>
<evidence type="ECO:0000313" key="3">
    <source>
        <dbReference type="Proteomes" id="UP000516437"/>
    </source>
</evidence>
<feature type="compositionally biased region" description="Polar residues" evidence="1">
    <location>
        <begin position="90"/>
        <end position="108"/>
    </location>
</feature>
<keyword evidence="3" id="KW-1185">Reference proteome</keyword>
<name>A0A6A1VPZ8_9ROSI</name>
<gene>
    <name evidence="2" type="ORF">CJ030_MR5G024488</name>
</gene>
<accession>A0A6A1VPZ8</accession>
<feature type="region of interest" description="Disordered" evidence="1">
    <location>
        <begin position="1"/>
        <end position="20"/>
    </location>
</feature>
<dbReference type="Proteomes" id="UP000516437">
    <property type="component" value="Chromosome 5"/>
</dbReference>
<dbReference type="AlphaFoldDB" id="A0A6A1VPZ8"/>